<keyword evidence="3" id="KW-1185">Reference proteome</keyword>
<reference evidence="2 3" key="1">
    <citation type="journal article" date="2019" name="Emerg. Microbes Infect.">
        <title>Comprehensive subspecies identification of 175 nontuberculous mycobacteria species based on 7547 genomic profiles.</title>
        <authorList>
            <person name="Matsumoto Y."/>
            <person name="Kinjo T."/>
            <person name="Motooka D."/>
            <person name="Nabeya D."/>
            <person name="Jung N."/>
            <person name="Uechi K."/>
            <person name="Horii T."/>
            <person name="Iida T."/>
            <person name="Fujita J."/>
            <person name="Nakamura S."/>
        </authorList>
    </citation>
    <scope>NUCLEOTIDE SEQUENCE [LARGE SCALE GENOMIC DNA]</scope>
    <source>
        <strain evidence="2 3">JCM 6375</strain>
    </source>
</reference>
<organism evidence="2 3">
    <name type="scientific">Mycolicibacterium moriokaense</name>
    <dbReference type="NCBI Taxonomy" id="39691"/>
    <lineage>
        <taxon>Bacteria</taxon>
        <taxon>Bacillati</taxon>
        <taxon>Actinomycetota</taxon>
        <taxon>Actinomycetes</taxon>
        <taxon>Mycobacteriales</taxon>
        <taxon>Mycobacteriaceae</taxon>
        <taxon>Mycolicibacterium</taxon>
    </lineage>
</organism>
<sequence>MLTGNGAIPDAAIERRSAMFPYVEPPHSFVRGLSASVVHHVDYLERRENQALCGAAVEDATELTGVSSADTVCPDCETKLVLYHLQWWREQALAATAELEALRAKYGEPAAPAQVEPQSVPVLEPAESEPTTPLERARRELIDLCRQFDDAVPYIRLKNTMQAFSDRLESDERALLAQEIGNDGTLIRWSTMEVEVLGLHVSNSPVQGDSEATWDAWVQDPYPAARKSKRRFGRSR</sequence>
<accession>A0AAD1M5X8</accession>
<gene>
    <name evidence="2" type="ORF">MMOR_17310</name>
</gene>
<dbReference type="AlphaFoldDB" id="A0AAD1M5X8"/>
<feature type="region of interest" description="Disordered" evidence="1">
    <location>
        <begin position="113"/>
        <end position="133"/>
    </location>
</feature>
<dbReference type="EMBL" id="AP022560">
    <property type="protein sequence ID" value="BBX00795.1"/>
    <property type="molecule type" value="Genomic_DNA"/>
</dbReference>
<evidence type="ECO:0000313" key="2">
    <source>
        <dbReference type="EMBL" id="BBX00795.1"/>
    </source>
</evidence>
<name>A0AAD1M5X8_9MYCO</name>
<proteinExistence type="predicted"/>
<evidence type="ECO:0000313" key="3">
    <source>
        <dbReference type="Proteomes" id="UP000466681"/>
    </source>
</evidence>
<evidence type="ECO:0000256" key="1">
    <source>
        <dbReference type="SAM" id="MobiDB-lite"/>
    </source>
</evidence>
<dbReference type="Proteomes" id="UP000466681">
    <property type="component" value="Chromosome"/>
</dbReference>
<dbReference type="KEGG" id="mmor:MMOR_17310"/>
<protein>
    <submittedName>
        <fullName evidence="2">Uncharacterized protein</fullName>
    </submittedName>
</protein>